<dbReference type="Gene3D" id="3.40.50.720">
    <property type="entry name" value="NAD(P)-binding Rossmann-like Domain"/>
    <property type="match status" value="1"/>
</dbReference>
<reference evidence="3 4" key="1">
    <citation type="journal article" date="2015" name="Nature">
        <title>rRNA introns, odd ribosomes, and small enigmatic genomes across a large radiation of phyla.</title>
        <authorList>
            <person name="Brown C.T."/>
            <person name="Hug L.A."/>
            <person name="Thomas B.C."/>
            <person name="Sharon I."/>
            <person name="Castelle C.J."/>
            <person name="Singh A."/>
            <person name="Wilkins M.J."/>
            <person name="Williams K.H."/>
            <person name="Banfield J.F."/>
        </authorList>
    </citation>
    <scope>NUCLEOTIDE SEQUENCE [LARGE SCALE GENOMIC DNA]</scope>
</reference>
<dbReference type="InterPro" id="IPR036291">
    <property type="entry name" value="NAD(P)-bd_dom_sf"/>
</dbReference>
<dbReference type="Gene3D" id="3.90.25.10">
    <property type="entry name" value="UDP-galactose 4-epimerase, domain 1"/>
    <property type="match status" value="1"/>
</dbReference>
<dbReference type="InterPro" id="IPR001509">
    <property type="entry name" value="Epimerase_deHydtase"/>
</dbReference>
<dbReference type="EMBL" id="LCFD01000002">
    <property type="protein sequence ID" value="KKS87447.1"/>
    <property type="molecule type" value="Genomic_DNA"/>
</dbReference>
<dbReference type="Proteomes" id="UP000034050">
    <property type="component" value="Unassembled WGS sequence"/>
</dbReference>
<comment type="caution">
    <text evidence="3">The sequence shown here is derived from an EMBL/GenBank/DDBJ whole genome shotgun (WGS) entry which is preliminary data.</text>
</comment>
<accession>A0A0G1CPP2</accession>
<dbReference type="SUPFAM" id="SSF51735">
    <property type="entry name" value="NAD(P)-binding Rossmann-fold domains"/>
    <property type="match status" value="1"/>
</dbReference>
<evidence type="ECO:0000256" key="1">
    <source>
        <dbReference type="ARBA" id="ARBA00007637"/>
    </source>
</evidence>
<dbReference type="STRING" id="1618446.UV61_C0002G0168"/>
<proteinExistence type="inferred from homology"/>
<evidence type="ECO:0000313" key="3">
    <source>
        <dbReference type="EMBL" id="KKS87447.1"/>
    </source>
</evidence>
<dbReference type="PANTHER" id="PTHR43000">
    <property type="entry name" value="DTDP-D-GLUCOSE 4,6-DEHYDRATASE-RELATED"/>
    <property type="match status" value="1"/>
</dbReference>
<protein>
    <submittedName>
        <fullName evidence="3">UDP-glucose 4-epimerase</fullName>
    </submittedName>
</protein>
<gene>
    <name evidence="3" type="ORF">UV61_C0002G0168</name>
</gene>
<evidence type="ECO:0000259" key="2">
    <source>
        <dbReference type="Pfam" id="PF01370"/>
    </source>
</evidence>
<sequence>MPKPTVLVLGATGFIGTSLCHRLTQKNFEVISFSTSQKGPKKTRHYQGDIRDQRSIGRLLAFKPHVVYLLAGISGQTNTDSLRDLSFAVNVKAQMDWLNSIVKQLPQTKVIFSSSRLEYGKPQHLPVDEKHPVAPLSTYGIHKLMVTQYLLYLHKKHGLDVTILRTSNPYGRPISSGSSKYNIINHFLGAARKNGELTIFGSGKQLRDYLYIEDLIDVFEILITKKNPAGEIYNVGSGQGISIVNMAQKIVQISGGGRIKYLPWPRQEKSVETGDYISDITKIKLALGWEPKTDLDRGIKLSLDNRE</sequence>
<dbReference type="AlphaFoldDB" id="A0A0G1CPP2"/>
<name>A0A0G1CPP2_9BACT</name>
<organism evidence="3 4">
    <name type="scientific">Candidatus Gottesmanbacteria bacterium GW2011_GWB1_43_11</name>
    <dbReference type="NCBI Taxonomy" id="1618446"/>
    <lineage>
        <taxon>Bacteria</taxon>
        <taxon>Candidatus Gottesmaniibacteriota</taxon>
    </lineage>
</organism>
<comment type="similarity">
    <text evidence="1">Belongs to the NAD(P)-dependent epimerase/dehydratase family.</text>
</comment>
<feature type="domain" description="NAD-dependent epimerase/dehydratase" evidence="2">
    <location>
        <begin position="6"/>
        <end position="236"/>
    </location>
</feature>
<evidence type="ECO:0000313" key="4">
    <source>
        <dbReference type="Proteomes" id="UP000034050"/>
    </source>
</evidence>
<dbReference type="Pfam" id="PF01370">
    <property type="entry name" value="Epimerase"/>
    <property type="match status" value="1"/>
</dbReference>